<organism evidence="2 3">
    <name type="scientific">Mycolicibacterium aubagnense</name>
    <dbReference type="NCBI Taxonomy" id="319707"/>
    <lineage>
        <taxon>Bacteria</taxon>
        <taxon>Bacillati</taxon>
        <taxon>Actinomycetota</taxon>
        <taxon>Actinomycetes</taxon>
        <taxon>Mycobacteriales</taxon>
        <taxon>Mycobacteriaceae</taxon>
        <taxon>Mycolicibacterium</taxon>
    </lineage>
</organism>
<keyword evidence="3" id="KW-1185">Reference proteome</keyword>
<name>A0ABN5Z1L0_9MYCO</name>
<protein>
    <recommendedName>
        <fullName evidence="4">IF2 family translation initiation factor</fullName>
    </recommendedName>
</protein>
<evidence type="ECO:0000256" key="1">
    <source>
        <dbReference type="SAM" id="MobiDB-lite"/>
    </source>
</evidence>
<reference evidence="2 3" key="1">
    <citation type="journal article" date="2019" name="Emerg. Microbes Infect.">
        <title>Comprehensive subspecies identification of 175 nontuberculous mycobacteria species based on 7547 genomic profiles.</title>
        <authorList>
            <person name="Matsumoto Y."/>
            <person name="Kinjo T."/>
            <person name="Motooka D."/>
            <person name="Nabeya D."/>
            <person name="Jung N."/>
            <person name="Uechi K."/>
            <person name="Horii T."/>
            <person name="Iida T."/>
            <person name="Fujita J."/>
            <person name="Nakamura S."/>
        </authorList>
    </citation>
    <scope>NUCLEOTIDE SEQUENCE [LARGE SCALE GENOMIC DNA]</scope>
    <source>
        <strain evidence="2 3">JCM 15296</strain>
    </source>
</reference>
<sequence>MSIIELPLQLLRAQYRLARFPLQFIEERWMARLDAEAPARLIYERSFGTLDAAVGRALGDSALRRQGAVLARRSEVRGQAAVRSLAAAQRRRKAGAQLEDSLEEAADDRDEAIAAKQDAVADAHERAQQRKRQAAENADKRIVQAARTSRAEADRKREAAEATEQQRLQRINMAEVKSAAAAEAALDDAQDKRAAAAAKREQAEQVEVLADVEKRNRRAGGV</sequence>
<feature type="compositionally biased region" description="Basic and acidic residues" evidence="1">
    <location>
        <begin position="149"/>
        <end position="160"/>
    </location>
</feature>
<feature type="compositionally biased region" description="Basic and acidic residues" evidence="1">
    <location>
        <begin position="119"/>
        <end position="142"/>
    </location>
</feature>
<gene>
    <name evidence="2" type="ORF">MAUB_47320</name>
</gene>
<dbReference type="Proteomes" id="UP000465609">
    <property type="component" value="Chromosome"/>
</dbReference>
<evidence type="ECO:0000313" key="2">
    <source>
        <dbReference type="EMBL" id="BBX86859.1"/>
    </source>
</evidence>
<evidence type="ECO:0008006" key="4">
    <source>
        <dbReference type="Google" id="ProtNLM"/>
    </source>
</evidence>
<dbReference type="EMBL" id="AP022577">
    <property type="protein sequence ID" value="BBX86859.1"/>
    <property type="molecule type" value="Genomic_DNA"/>
</dbReference>
<feature type="region of interest" description="Disordered" evidence="1">
    <location>
        <begin position="119"/>
        <end position="167"/>
    </location>
</feature>
<evidence type="ECO:0000313" key="3">
    <source>
        <dbReference type="Proteomes" id="UP000465609"/>
    </source>
</evidence>
<dbReference type="RefSeq" id="WP_138229231.1">
    <property type="nucleotide sequence ID" value="NZ_AP022577.1"/>
</dbReference>
<proteinExistence type="predicted"/>
<accession>A0ABN5Z1L0</accession>